<keyword evidence="2" id="KW-1185">Reference proteome</keyword>
<feature type="non-terminal residue" evidence="1">
    <location>
        <position position="1"/>
    </location>
</feature>
<proteinExistence type="predicted"/>
<name>A0ACD0NY91_9BASI</name>
<gene>
    <name evidence="1" type="ORF">IE53DRAFT_306261</name>
</gene>
<evidence type="ECO:0000313" key="1">
    <source>
        <dbReference type="EMBL" id="PWN50803.1"/>
    </source>
</evidence>
<dbReference type="EMBL" id="KZ819896">
    <property type="protein sequence ID" value="PWN50803.1"/>
    <property type="molecule type" value="Genomic_DNA"/>
</dbReference>
<keyword evidence="1" id="KW-0378">Hydrolase</keyword>
<protein>
    <submittedName>
        <fullName evidence="1">P-loop containing nucleoside triphosphate hydrolase protein</fullName>
    </submittedName>
</protein>
<sequence>IPYTISGPPGTGKTKTLVEATLQILRRQPDANILLCAPSNSAADTLTKRLTRTLKPQEMFRLNAPERTFAEVPEEILLYCHITSMNGNEEEEGGGDLRPTLQEPVIALCGDTAQLGPMIHSHQARSGGLDLSLLDRLTEREDGGGDRGDPPPICSQLVRNYRSGHASLLMIPSNLFYSDLLIPCAKPTERIKGWKGLPNREVAIYFDNVKGKDIWVDEGVSWYNQAEINRIVEIIKSLTAAFEEEEEEEKVREIAVMTPFNEQVWRLRLALRGKGLGSVNVGPIEAFQGSEHSVSILSTVRSRARFLERDMERGLGLIFESKRFCVSITRAKEALIVVGDGEMLKVDPYWRVFLETCLRNR</sequence>
<feature type="non-terminal residue" evidence="1">
    <location>
        <position position="361"/>
    </location>
</feature>
<dbReference type="Proteomes" id="UP000245626">
    <property type="component" value="Unassembled WGS sequence"/>
</dbReference>
<evidence type="ECO:0000313" key="2">
    <source>
        <dbReference type="Proteomes" id="UP000245626"/>
    </source>
</evidence>
<reference evidence="1 2" key="1">
    <citation type="journal article" date="2018" name="Mol. Biol. Evol.">
        <title>Broad Genomic Sampling Reveals a Smut Pathogenic Ancestry of the Fungal Clade Ustilaginomycotina.</title>
        <authorList>
            <person name="Kijpornyongpan T."/>
            <person name="Mondo S.J."/>
            <person name="Barry K."/>
            <person name="Sandor L."/>
            <person name="Lee J."/>
            <person name="Lipzen A."/>
            <person name="Pangilinan J."/>
            <person name="LaButti K."/>
            <person name="Hainaut M."/>
            <person name="Henrissat B."/>
            <person name="Grigoriev I.V."/>
            <person name="Spatafora J.W."/>
            <person name="Aime M.C."/>
        </authorList>
    </citation>
    <scope>NUCLEOTIDE SEQUENCE [LARGE SCALE GENOMIC DNA]</scope>
    <source>
        <strain evidence="1 2">SA 807</strain>
    </source>
</reference>
<accession>A0ACD0NY91</accession>
<organism evidence="1 2">
    <name type="scientific">Violaceomyces palustris</name>
    <dbReference type="NCBI Taxonomy" id="1673888"/>
    <lineage>
        <taxon>Eukaryota</taxon>
        <taxon>Fungi</taxon>
        <taxon>Dikarya</taxon>
        <taxon>Basidiomycota</taxon>
        <taxon>Ustilaginomycotina</taxon>
        <taxon>Ustilaginomycetes</taxon>
        <taxon>Violaceomycetales</taxon>
        <taxon>Violaceomycetaceae</taxon>
        <taxon>Violaceomyces</taxon>
    </lineage>
</organism>